<reference evidence="1 2" key="1">
    <citation type="submission" date="2016-04" db="EMBL/GenBank/DDBJ databases">
        <title>A degradative enzymes factory behind the ericoid mycorrhizal symbiosis.</title>
        <authorList>
            <consortium name="DOE Joint Genome Institute"/>
            <person name="Martino E."/>
            <person name="Morin E."/>
            <person name="Grelet G."/>
            <person name="Kuo A."/>
            <person name="Kohler A."/>
            <person name="Daghino S."/>
            <person name="Barry K."/>
            <person name="Choi C."/>
            <person name="Cichocki N."/>
            <person name="Clum A."/>
            <person name="Copeland A."/>
            <person name="Hainaut M."/>
            <person name="Haridas S."/>
            <person name="Labutti K."/>
            <person name="Lindquist E."/>
            <person name="Lipzen A."/>
            <person name="Khouja H.-R."/>
            <person name="Murat C."/>
            <person name="Ohm R."/>
            <person name="Olson A."/>
            <person name="Spatafora J."/>
            <person name="Veneault-Fourrey C."/>
            <person name="Henrissat B."/>
            <person name="Grigoriev I."/>
            <person name="Martin F."/>
            <person name="Perotto S."/>
        </authorList>
    </citation>
    <scope>NUCLEOTIDE SEQUENCE [LARGE SCALE GENOMIC DNA]</scope>
    <source>
        <strain evidence="1 2">E</strain>
    </source>
</reference>
<evidence type="ECO:0000313" key="1">
    <source>
        <dbReference type="EMBL" id="PMD49677.1"/>
    </source>
</evidence>
<dbReference type="RefSeq" id="XP_024726581.1">
    <property type="nucleotide sequence ID" value="XM_024871561.1"/>
</dbReference>
<protein>
    <submittedName>
        <fullName evidence="1">Uncharacterized protein</fullName>
    </submittedName>
</protein>
<organism evidence="1 2">
    <name type="scientific">Hyaloscypha bicolor E</name>
    <dbReference type="NCBI Taxonomy" id="1095630"/>
    <lineage>
        <taxon>Eukaryota</taxon>
        <taxon>Fungi</taxon>
        <taxon>Dikarya</taxon>
        <taxon>Ascomycota</taxon>
        <taxon>Pezizomycotina</taxon>
        <taxon>Leotiomycetes</taxon>
        <taxon>Helotiales</taxon>
        <taxon>Hyaloscyphaceae</taxon>
        <taxon>Hyaloscypha</taxon>
        <taxon>Hyaloscypha bicolor</taxon>
    </lineage>
</organism>
<dbReference type="Proteomes" id="UP000235371">
    <property type="component" value="Unassembled WGS sequence"/>
</dbReference>
<proteinExistence type="predicted"/>
<name>A0A2J6SFZ5_9HELO</name>
<accession>A0A2J6SFZ5</accession>
<gene>
    <name evidence="1" type="ORF">K444DRAFT_281068</name>
</gene>
<dbReference type="EMBL" id="KZ613919">
    <property type="protein sequence ID" value="PMD49677.1"/>
    <property type="molecule type" value="Genomic_DNA"/>
</dbReference>
<keyword evidence="2" id="KW-1185">Reference proteome</keyword>
<dbReference type="InParanoid" id="A0A2J6SFZ5"/>
<evidence type="ECO:0000313" key="2">
    <source>
        <dbReference type="Proteomes" id="UP000235371"/>
    </source>
</evidence>
<dbReference type="GeneID" id="36579643"/>
<dbReference type="AlphaFoldDB" id="A0A2J6SFZ5"/>
<sequence>MCLWRPQSTTICNIYIPGKRCHLQTESSERWEGMRVGWDWGYILQLIEPRVSSGLAINEQKHEPIFAALSLTLIVLLPPSPSLLLGCSTFWNLGTLWCSFYLGSRTVTQ</sequence>